<proteinExistence type="predicted"/>
<dbReference type="InterPro" id="IPR001647">
    <property type="entry name" value="HTH_TetR"/>
</dbReference>
<dbReference type="Proteomes" id="UP000295560">
    <property type="component" value="Unassembled WGS sequence"/>
</dbReference>
<evidence type="ECO:0000313" key="7">
    <source>
        <dbReference type="Proteomes" id="UP000295560"/>
    </source>
</evidence>
<dbReference type="SUPFAM" id="SSF46689">
    <property type="entry name" value="Homeodomain-like"/>
    <property type="match status" value="1"/>
</dbReference>
<dbReference type="PANTHER" id="PTHR47506">
    <property type="entry name" value="TRANSCRIPTIONAL REGULATORY PROTEIN"/>
    <property type="match status" value="1"/>
</dbReference>
<name>A0A4R1HPB2_PSEEN</name>
<accession>A0A4R1HPB2</accession>
<evidence type="ECO:0000256" key="3">
    <source>
        <dbReference type="ARBA" id="ARBA00023163"/>
    </source>
</evidence>
<dbReference type="PROSITE" id="PS50977">
    <property type="entry name" value="HTH_TETR_2"/>
    <property type="match status" value="1"/>
</dbReference>
<dbReference type="Pfam" id="PF18556">
    <property type="entry name" value="TetR_C_35"/>
    <property type="match status" value="1"/>
</dbReference>
<comment type="caution">
    <text evidence="6">The sequence shown here is derived from an EMBL/GenBank/DDBJ whole genome shotgun (WGS) entry which is preliminary data.</text>
</comment>
<gene>
    <name evidence="6" type="ORF">EV378_6499</name>
</gene>
<evidence type="ECO:0000256" key="1">
    <source>
        <dbReference type="ARBA" id="ARBA00023015"/>
    </source>
</evidence>
<protein>
    <submittedName>
        <fullName evidence="6">TetR family transcriptional regulator</fullName>
    </submittedName>
</protein>
<dbReference type="Pfam" id="PF00440">
    <property type="entry name" value="TetR_N"/>
    <property type="match status" value="1"/>
</dbReference>
<keyword evidence="3" id="KW-0804">Transcription</keyword>
<dbReference type="EMBL" id="SMFZ01000002">
    <property type="protein sequence ID" value="TCK22495.1"/>
    <property type="molecule type" value="Genomic_DNA"/>
</dbReference>
<organism evidence="6 7">
    <name type="scientific">Pseudonocardia endophytica</name>
    <dbReference type="NCBI Taxonomy" id="401976"/>
    <lineage>
        <taxon>Bacteria</taxon>
        <taxon>Bacillati</taxon>
        <taxon>Actinomycetota</taxon>
        <taxon>Actinomycetes</taxon>
        <taxon>Pseudonocardiales</taxon>
        <taxon>Pseudonocardiaceae</taxon>
        <taxon>Pseudonocardia</taxon>
    </lineage>
</organism>
<keyword evidence="2 4" id="KW-0238">DNA-binding</keyword>
<evidence type="ECO:0000313" key="6">
    <source>
        <dbReference type="EMBL" id="TCK22495.1"/>
    </source>
</evidence>
<reference evidence="6 7" key="1">
    <citation type="submission" date="2019-03" db="EMBL/GenBank/DDBJ databases">
        <title>Sequencing the genomes of 1000 actinobacteria strains.</title>
        <authorList>
            <person name="Klenk H.-P."/>
        </authorList>
    </citation>
    <scope>NUCLEOTIDE SEQUENCE [LARGE SCALE GENOMIC DNA]</scope>
    <source>
        <strain evidence="6 7">DSM 44969</strain>
    </source>
</reference>
<dbReference type="Gene3D" id="1.10.357.10">
    <property type="entry name" value="Tetracycline Repressor, domain 2"/>
    <property type="match status" value="1"/>
</dbReference>
<evidence type="ECO:0000259" key="5">
    <source>
        <dbReference type="PROSITE" id="PS50977"/>
    </source>
</evidence>
<keyword evidence="1" id="KW-0805">Transcription regulation</keyword>
<keyword evidence="7" id="KW-1185">Reference proteome</keyword>
<dbReference type="InterPro" id="IPR009057">
    <property type="entry name" value="Homeodomain-like_sf"/>
</dbReference>
<dbReference type="InterPro" id="IPR040611">
    <property type="entry name" value="AlkX_C"/>
</dbReference>
<feature type="domain" description="HTH tetR-type" evidence="5">
    <location>
        <begin position="7"/>
        <end position="67"/>
    </location>
</feature>
<dbReference type="GO" id="GO:0003677">
    <property type="term" value="F:DNA binding"/>
    <property type="evidence" value="ECO:0007669"/>
    <property type="project" value="UniProtKB-UniRule"/>
</dbReference>
<dbReference type="AlphaFoldDB" id="A0A4R1HPB2"/>
<sequence>MARRAREDLRAEALDVAEQMVVSDGPRALSMRELATRTGVSRQTLYSEFGDRAGVASALVLRATDGFLSRMEAALVGADDLYAAWSATVGAALSEAGENPLVKALLTGEAELFGADSGPMVDAAVERAVVNLARHWPDLDPADVALAAETATRLTVSHVVLPRHPPDVVAEQVATVVVRILRRG</sequence>
<evidence type="ECO:0000256" key="2">
    <source>
        <dbReference type="ARBA" id="ARBA00023125"/>
    </source>
</evidence>
<dbReference type="PANTHER" id="PTHR47506:SF1">
    <property type="entry name" value="HTH-TYPE TRANSCRIPTIONAL REGULATOR YJDC"/>
    <property type="match status" value="1"/>
</dbReference>
<evidence type="ECO:0000256" key="4">
    <source>
        <dbReference type="PROSITE-ProRule" id="PRU00335"/>
    </source>
</evidence>
<feature type="DNA-binding region" description="H-T-H motif" evidence="4">
    <location>
        <begin position="30"/>
        <end position="49"/>
    </location>
</feature>